<dbReference type="EMBL" id="WIWV01000046">
    <property type="protein sequence ID" value="KAF7716120.1"/>
    <property type="molecule type" value="Genomic_DNA"/>
</dbReference>
<dbReference type="EC" id="1.1.1.169" evidence="2"/>
<dbReference type="SUPFAM" id="SSF51735">
    <property type="entry name" value="NAD(P)-binding Rossmann-fold domains"/>
    <property type="match status" value="1"/>
</dbReference>
<keyword evidence="9" id="KW-1185">Reference proteome</keyword>
<dbReference type="Gene3D" id="1.10.1040.10">
    <property type="entry name" value="N-(1-d-carboxylethyl)-l-norvaline Dehydrogenase, domain 2"/>
    <property type="match status" value="1"/>
</dbReference>
<organism evidence="8 9">
    <name type="scientific">Penicillium ucsense</name>
    <dbReference type="NCBI Taxonomy" id="2839758"/>
    <lineage>
        <taxon>Eukaryota</taxon>
        <taxon>Fungi</taxon>
        <taxon>Dikarya</taxon>
        <taxon>Ascomycota</taxon>
        <taxon>Pezizomycotina</taxon>
        <taxon>Eurotiomycetes</taxon>
        <taxon>Eurotiomycetidae</taxon>
        <taxon>Eurotiales</taxon>
        <taxon>Aspergillaceae</taxon>
        <taxon>Penicillium</taxon>
    </lineage>
</organism>
<dbReference type="NCBIfam" id="TIGR00745">
    <property type="entry name" value="apbA_panE"/>
    <property type="match status" value="1"/>
</dbReference>
<name>A0A8J8WIE1_9EURO</name>
<evidence type="ECO:0000256" key="5">
    <source>
        <dbReference type="ARBA" id="ARBA00032024"/>
    </source>
</evidence>
<dbReference type="SUPFAM" id="SSF48179">
    <property type="entry name" value="6-phosphogluconate dehydrogenase C-terminal domain-like"/>
    <property type="match status" value="1"/>
</dbReference>
<dbReference type="InterPro" id="IPR013332">
    <property type="entry name" value="KPR_N"/>
</dbReference>
<protein>
    <recommendedName>
        <fullName evidence="2">2-dehydropantoate 2-reductase</fullName>
        <ecNumber evidence="2">1.1.1.169</ecNumber>
    </recommendedName>
    <alternativeName>
        <fullName evidence="5">Ketopantoate reductase</fullName>
    </alternativeName>
</protein>
<dbReference type="InterPro" id="IPR013752">
    <property type="entry name" value="KPA_reductase"/>
</dbReference>
<dbReference type="GO" id="GO:0005739">
    <property type="term" value="C:mitochondrion"/>
    <property type="evidence" value="ECO:0007669"/>
    <property type="project" value="TreeGrafter"/>
</dbReference>
<keyword evidence="4" id="KW-0560">Oxidoreductase</keyword>
<feature type="domain" description="Ketopantoate reductase N-terminal" evidence="6">
    <location>
        <begin position="8"/>
        <end position="171"/>
    </location>
</feature>
<dbReference type="Gene3D" id="3.40.50.720">
    <property type="entry name" value="NAD(P)-binding Rossmann-like Domain"/>
    <property type="match status" value="1"/>
</dbReference>
<dbReference type="AlphaFoldDB" id="A0A8J8WIE1"/>
<dbReference type="GO" id="GO:0008677">
    <property type="term" value="F:2-dehydropantoate 2-reductase activity"/>
    <property type="evidence" value="ECO:0007669"/>
    <property type="project" value="UniProtKB-EC"/>
</dbReference>
<evidence type="ECO:0000259" key="7">
    <source>
        <dbReference type="Pfam" id="PF08546"/>
    </source>
</evidence>
<dbReference type="GO" id="GO:0050661">
    <property type="term" value="F:NADP binding"/>
    <property type="evidence" value="ECO:0007669"/>
    <property type="project" value="TreeGrafter"/>
</dbReference>
<dbReference type="PANTHER" id="PTHR43765">
    <property type="entry name" value="2-DEHYDROPANTOATE 2-REDUCTASE-RELATED"/>
    <property type="match status" value="1"/>
</dbReference>
<dbReference type="InterPro" id="IPR003710">
    <property type="entry name" value="ApbA"/>
</dbReference>
<dbReference type="Pfam" id="PF02558">
    <property type="entry name" value="ApbA"/>
    <property type="match status" value="1"/>
</dbReference>
<keyword evidence="3" id="KW-0521">NADP</keyword>
<evidence type="ECO:0000313" key="9">
    <source>
        <dbReference type="Proteomes" id="UP000631181"/>
    </source>
</evidence>
<evidence type="ECO:0000256" key="1">
    <source>
        <dbReference type="ARBA" id="ARBA00007870"/>
    </source>
</evidence>
<comment type="caution">
    <text evidence="8">The sequence shown here is derived from an EMBL/GenBank/DDBJ whole genome shotgun (WGS) entry which is preliminary data.</text>
</comment>
<feature type="domain" description="Ketopantoate reductase C-terminal" evidence="7">
    <location>
        <begin position="216"/>
        <end position="342"/>
    </location>
</feature>
<dbReference type="GO" id="GO:0015940">
    <property type="term" value="P:pantothenate biosynthetic process"/>
    <property type="evidence" value="ECO:0007669"/>
    <property type="project" value="InterPro"/>
</dbReference>
<dbReference type="InterPro" id="IPR036291">
    <property type="entry name" value="NAD(P)-bd_dom_sf"/>
</dbReference>
<dbReference type="InterPro" id="IPR013328">
    <property type="entry name" value="6PGD_dom2"/>
</dbReference>
<evidence type="ECO:0000313" key="8">
    <source>
        <dbReference type="EMBL" id="KAF7716120.1"/>
    </source>
</evidence>
<dbReference type="Pfam" id="PF08546">
    <property type="entry name" value="ApbA_C"/>
    <property type="match status" value="1"/>
</dbReference>
<evidence type="ECO:0000256" key="3">
    <source>
        <dbReference type="ARBA" id="ARBA00022857"/>
    </source>
</evidence>
<dbReference type="Proteomes" id="UP000631181">
    <property type="component" value="Unassembled WGS sequence"/>
</dbReference>
<sequence>MSNPAQTIHVLGLGSIGSLIAHCLRSLPSPPPVNLLIHRKTLYDELAQAHWTLGLRVGEDGPLQKRGGFGAELLPTTTSREPIQNLIVAVKASATVAALKPIQHRLGPTTNVCLFQNGMGQVEDLNSCMFPDRKSRPTYMFGIMRHGVYLRSSTEAILSGLSGSASIGIMDEDGEACRSSRQDECRGPGSPRELLEVLLRSPILRCEHLEWKELYENQLFKLAANCVLNPLTAIYDVRNGEIKSNPDMRPLIQNVLEEVSLVFQRLPGIRELPDDQKSRFSASALERLTMDTIEQTAGNSSSMREDIRKGRMTEIEYINGWILRRARELQIDCPANRDLMERVLDISRSTGRG</sequence>
<evidence type="ECO:0000256" key="2">
    <source>
        <dbReference type="ARBA" id="ARBA00013014"/>
    </source>
</evidence>
<reference evidence="8" key="1">
    <citation type="journal article" date="2020" name="Front. Microbiol.">
        <title>Gene regulatory networks of Penicillium echinulatum 2HH and Penicillium oxalicum 114-2 inferred by a computational biology approach.</title>
        <authorList>
            <person name="Lenz A.R."/>
            <person name="Galan-Vasquez E."/>
            <person name="Balbinot E."/>
            <person name="De Abreu F.P."/>
            <person name="De Oliveira N.S."/>
            <person name="Da Rosa L.O."/>
            <person name="De Avila E Silva S."/>
            <person name="Camassola M."/>
            <person name="Dillon A.J.P."/>
            <person name="Perez-Rueda E."/>
        </authorList>
    </citation>
    <scope>NUCLEOTIDE SEQUENCE</scope>
    <source>
        <strain evidence="8">S1M29</strain>
    </source>
</reference>
<accession>A0A8J8WIE1</accession>
<evidence type="ECO:0000256" key="4">
    <source>
        <dbReference type="ARBA" id="ARBA00023002"/>
    </source>
</evidence>
<comment type="similarity">
    <text evidence="1">Belongs to the ketopantoate reductase family.</text>
</comment>
<dbReference type="PANTHER" id="PTHR43765:SF2">
    <property type="entry name" value="2-DEHYDROPANTOATE 2-REDUCTASE"/>
    <property type="match status" value="1"/>
</dbReference>
<proteinExistence type="inferred from homology"/>
<gene>
    <name evidence="8" type="ORF">PECM_006067</name>
</gene>
<dbReference type="OrthoDB" id="73846at2759"/>
<evidence type="ECO:0000259" key="6">
    <source>
        <dbReference type="Pfam" id="PF02558"/>
    </source>
</evidence>
<dbReference type="InterPro" id="IPR008927">
    <property type="entry name" value="6-PGluconate_DH-like_C_sf"/>
</dbReference>
<dbReference type="InterPro" id="IPR050838">
    <property type="entry name" value="Ketopantoate_reductase"/>
</dbReference>